<evidence type="ECO:0000313" key="2">
    <source>
        <dbReference type="Proteomes" id="UP000248887"/>
    </source>
</evidence>
<sequence>MSTFDKREDGFEAKYAHDENLKFKAHARRNRALGVWAAGKLGLSGDEADAYARSLVEADLEEAGDEDVYRKIKADFDAKSLDISEHRIRRTMDELLEEAIKSLKTAG</sequence>
<name>A0A2W5SIC5_ANCNO</name>
<dbReference type="AlphaFoldDB" id="A0A2W5SIC5"/>
<dbReference type="PIRSF" id="PIRSF031780">
    <property type="entry name" value="UCP031780"/>
    <property type="match status" value="1"/>
</dbReference>
<dbReference type="InterPro" id="IPR009945">
    <property type="entry name" value="ATPase_inh_sub_z"/>
</dbReference>
<evidence type="ECO:0000313" key="1">
    <source>
        <dbReference type="EMBL" id="PZQ79333.1"/>
    </source>
</evidence>
<reference evidence="1 2" key="1">
    <citation type="submission" date="2017-08" db="EMBL/GenBank/DDBJ databases">
        <title>Infants hospitalized years apart are colonized by the same room-sourced microbial strains.</title>
        <authorList>
            <person name="Brooks B."/>
            <person name="Olm M.R."/>
            <person name="Firek B.A."/>
            <person name="Baker R."/>
            <person name="Thomas B.C."/>
            <person name="Morowitz M.J."/>
            <person name="Banfield J.F."/>
        </authorList>
    </citation>
    <scope>NUCLEOTIDE SEQUENCE [LARGE SCALE GENOMIC DNA]</scope>
    <source>
        <strain evidence="1">S2_005_001_R2_27</strain>
    </source>
</reference>
<proteinExistence type="predicted"/>
<dbReference type="Pfam" id="PF07345">
    <property type="entry name" value="ATPaseInh_sub_z"/>
    <property type="match status" value="1"/>
</dbReference>
<dbReference type="Gene3D" id="1.10.790.20">
    <property type="entry name" value="Domain of unknown function DUF1476"/>
    <property type="match status" value="1"/>
</dbReference>
<dbReference type="Proteomes" id="UP000248887">
    <property type="component" value="Unassembled WGS sequence"/>
</dbReference>
<dbReference type="EMBL" id="QFQD01000093">
    <property type="protein sequence ID" value="PZQ79333.1"/>
    <property type="molecule type" value="Genomic_DNA"/>
</dbReference>
<organism evidence="1 2">
    <name type="scientific">Ancylobacter novellus</name>
    <name type="common">Thiobacillus novellus</name>
    <dbReference type="NCBI Taxonomy" id="921"/>
    <lineage>
        <taxon>Bacteria</taxon>
        <taxon>Pseudomonadati</taxon>
        <taxon>Pseudomonadota</taxon>
        <taxon>Alphaproteobacteria</taxon>
        <taxon>Hyphomicrobiales</taxon>
        <taxon>Xanthobacteraceae</taxon>
        <taxon>Ancylobacter</taxon>
    </lineage>
</organism>
<accession>A0A2W5SIC5</accession>
<gene>
    <name evidence="1" type="ORF">DI549_20460</name>
</gene>
<comment type="caution">
    <text evidence="1">The sequence shown here is derived from an EMBL/GenBank/DDBJ whole genome shotgun (WGS) entry which is preliminary data.</text>
</comment>
<protein>
    <submittedName>
        <fullName evidence="1">DUF1476 domain-containing protein</fullName>
    </submittedName>
</protein>
<dbReference type="InterPro" id="IPR038293">
    <property type="entry name" value="ATPase_inh_sub_z_sf"/>
</dbReference>